<evidence type="ECO:0000256" key="1">
    <source>
        <dbReference type="ARBA" id="ARBA00001947"/>
    </source>
</evidence>
<dbReference type="InterPro" id="IPR006262">
    <property type="entry name" value="Cyt_deam_tetra"/>
</dbReference>
<reference evidence="16" key="2">
    <citation type="submission" date="2015-01" db="EMBL/GenBank/DDBJ databases">
        <title>Evolutionary Origins and Diversification of the Mycorrhizal Mutualists.</title>
        <authorList>
            <consortium name="DOE Joint Genome Institute"/>
            <consortium name="Mycorrhizal Genomics Consortium"/>
            <person name="Kohler A."/>
            <person name="Kuo A."/>
            <person name="Nagy L.G."/>
            <person name="Floudas D."/>
            <person name="Copeland A."/>
            <person name="Barry K.W."/>
            <person name="Cichocki N."/>
            <person name="Veneault-Fourrey C."/>
            <person name="LaButti K."/>
            <person name="Lindquist E.A."/>
            <person name="Lipzen A."/>
            <person name="Lundell T."/>
            <person name="Morin E."/>
            <person name="Murat C."/>
            <person name="Riley R."/>
            <person name="Ohm R."/>
            <person name="Sun H."/>
            <person name="Tunlid A."/>
            <person name="Henrissat B."/>
            <person name="Grigoriev I.V."/>
            <person name="Hibbett D.S."/>
            <person name="Martin F."/>
        </authorList>
    </citation>
    <scope>NUCLEOTIDE SEQUENCE [LARGE SCALE GENOMIC DNA]</scope>
    <source>
        <strain evidence="16">Foug A</strain>
    </source>
</reference>
<protein>
    <recommendedName>
        <fullName evidence="4 13">Cytidine deaminase</fullName>
        <ecNumber evidence="4 13">3.5.4.5</ecNumber>
    </recommendedName>
    <alternativeName>
        <fullName evidence="8 13">Cytidine aminohydrolase</fullName>
    </alternativeName>
</protein>
<feature type="binding site" evidence="11">
    <location>
        <begin position="46"/>
        <end position="52"/>
    </location>
    <ligand>
        <name>substrate</name>
    </ligand>
</feature>
<evidence type="ECO:0000256" key="8">
    <source>
        <dbReference type="ARBA" id="ARBA00032005"/>
    </source>
</evidence>
<comment type="cofactor">
    <cofactor evidence="1 12 13">
        <name>Zn(2+)</name>
        <dbReference type="ChEBI" id="CHEBI:29105"/>
    </cofactor>
</comment>
<dbReference type="InterPro" id="IPR016193">
    <property type="entry name" value="Cytidine_deaminase-like"/>
</dbReference>
<keyword evidence="7 12" id="KW-0862">Zinc</keyword>
<dbReference type="EC" id="3.5.4.5" evidence="4 13"/>
<dbReference type="EMBL" id="KN822045">
    <property type="protein sequence ID" value="KIM62122.1"/>
    <property type="molecule type" value="Genomic_DNA"/>
</dbReference>
<comment type="catalytic activity">
    <reaction evidence="9 13">
        <text>cytidine + H2O + H(+) = uridine + NH4(+)</text>
        <dbReference type="Rhea" id="RHEA:16069"/>
        <dbReference type="ChEBI" id="CHEBI:15377"/>
        <dbReference type="ChEBI" id="CHEBI:15378"/>
        <dbReference type="ChEBI" id="CHEBI:16704"/>
        <dbReference type="ChEBI" id="CHEBI:17562"/>
        <dbReference type="ChEBI" id="CHEBI:28938"/>
        <dbReference type="EC" id="3.5.4.5"/>
    </reaction>
</comment>
<dbReference type="PROSITE" id="PS51747">
    <property type="entry name" value="CYT_DCMP_DEAMINASES_2"/>
    <property type="match status" value="1"/>
</dbReference>
<dbReference type="GO" id="GO:0072527">
    <property type="term" value="P:pyrimidine-containing compound metabolic process"/>
    <property type="evidence" value="ECO:0007669"/>
    <property type="project" value="UniProtKB-ARBA"/>
</dbReference>
<evidence type="ECO:0000256" key="6">
    <source>
        <dbReference type="ARBA" id="ARBA00022801"/>
    </source>
</evidence>
<dbReference type="OrthoDB" id="414540at2759"/>
<sequence>MLTEGNRERLIQAAIEAKEYAYSPYSKFRVGAAFLLADGTIVGGANVENASYGGTICAERTAIVKAVSEGKREFVALAVTSDVTSAISPCGFCRQVIREFCSLDMPILLVPAGYPQDAKDGGVLNETMGGLLPLSFGPDALELPRQPVSV</sequence>
<dbReference type="FunFam" id="3.40.140.10:FF:000008">
    <property type="entry name" value="Cytidine deaminase"/>
    <property type="match status" value="1"/>
</dbReference>
<evidence type="ECO:0000259" key="14">
    <source>
        <dbReference type="PROSITE" id="PS51747"/>
    </source>
</evidence>
<feature type="domain" description="CMP/dCMP-type deaminase" evidence="14">
    <location>
        <begin position="5"/>
        <end position="125"/>
    </location>
</feature>
<comment type="function">
    <text evidence="2 13">This enzyme scavenges exogenous and endogenous cytidine and 2'-deoxycytidine for UMP synthesis.</text>
</comment>
<dbReference type="PANTHER" id="PTHR11644">
    <property type="entry name" value="CYTIDINE DEAMINASE"/>
    <property type="match status" value="1"/>
</dbReference>
<evidence type="ECO:0000256" key="5">
    <source>
        <dbReference type="ARBA" id="ARBA00022723"/>
    </source>
</evidence>
<comment type="catalytic activity">
    <reaction evidence="13">
        <text>2'-deoxycytidine + H2O + H(+) = 2'-deoxyuridine + NH4(+)</text>
        <dbReference type="Rhea" id="RHEA:13433"/>
        <dbReference type="ChEBI" id="CHEBI:15377"/>
        <dbReference type="ChEBI" id="CHEBI:15378"/>
        <dbReference type="ChEBI" id="CHEBI:15698"/>
        <dbReference type="ChEBI" id="CHEBI:16450"/>
        <dbReference type="ChEBI" id="CHEBI:28938"/>
        <dbReference type="EC" id="3.5.4.5"/>
    </reaction>
</comment>
<keyword evidence="16" id="KW-1185">Reference proteome</keyword>
<dbReference type="HOGENOM" id="CLU_097262_2_1_1"/>
<gene>
    <name evidence="15" type="ORF">SCLCIDRAFT_25322</name>
</gene>
<accession>A0A0C3AB70</accession>
<dbReference type="SUPFAM" id="SSF53927">
    <property type="entry name" value="Cytidine deaminase-like"/>
    <property type="match status" value="1"/>
</dbReference>
<dbReference type="GO" id="GO:0008270">
    <property type="term" value="F:zinc ion binding"/>
    <property type="evidence" value="ECO:0007669"/>
    <property type="project" value="UniProtKB-UniRule"/>
</dbReference>
<evidence type="ECO:0000313" key="15">
    <source>
        <dbReference type="EMBL" id="KIM62122.1"/>
    </source>
</evidence>
<evidence type="ECO:0000256" key="2">
    <source>
        <dbReference type="ARBA" id="ARBA00003949"/>
    </source>
</evidence>
<dbReference type="STRING" id="1036808.A0A0C3AB70"/>
<feature type="binding site" evidence="12">
    <location>
        <position position="90"/>
    </location>
    <ligand>
        <name>Zn(2+)</name>
        <dbReference type="ChEBI" id="CHEBI:29105"/>
        <note>catalytic</note>
    </ligand>
</feature>
<keyword evidence="6 13" id="KW-0378">Hydrolase</keyword>
<dbReference type="Pfam" id="PF00383">
    <property type="entry name" value="dCMP_cyt_deam_1"/>
    <property type="match status" value="1"/>
</dbReference>
<evidence type="ECO:0000256" key="9">
    <source>
        <dbReference type="ARBA" id="ARBA00049558"/>
    </source>
</evidence>
<dbReference type="InterPro" id="IPR016192">
    <property type="entry name" value="APOBEC/CMP_deaminase_Zn-bd"/>
</dbReference>
<dbReference type="InParanoid" id="A0A0C3AB70"/>
<dbReference type="CDD" id="cd01283">
    <property type="entry name" value="cytidine_deaminase"/>
    <property type="match status" value="1"/>
</dbReference>
<dbReference type="InterPro" id="IPR002125">
    <property type="entry name" value="CMP_dCMP_dom"/>
</dbReference>
<comment type="similarity">
    <text evidence="3 13">Belongs to the cytidine and deoxycytidylate deaminase family.</text>
</comment>
<evidence type="ECO:0000256" key="12">
    <source>
        <dbReference type="PIRSR" id="PIRSR606262-3"/>
    </source>
</evidence>
<dbReference type="GO" id="GO:0004126">
    <property type="term" value="F:cytidine deaminase activity"/>
    <property type="evidence" value="ECO:0007669"/>
    <property type="project" value="UniProtKB-UniRule"/>
</dbReference>
<dbReference type="FunCoup" id="A0A0C3AB70">
    <property type="interactions" value="487"/>
</dbReference>
<dbReference type="PROSITE" id="PS00903">
    <property type="entry name" value="CYT_DCMP_DEAMINASES_1"/>
    <property type="match status" value="1"/>
</dbReference>
<dbReference type="AlphaFoldDB" id="A0A0C3AB70"/>
<organism evidence="15 16">
    <name type="scientific">Scleroderma citrinum Foug A</name>
    <dbReference type="NCBI Taxonomy" id="1036808"/>
    <lineage>
        <taxon>Eukaryota</taxon>
        <taxon>Fungi</taxon>
        <taxon>Dikarya</taxon>
        <taxon>Basidiomycota</taxon>
        <taxon>Agaricomycotina</taxon>
        <taxon>Agaricomycetes</taxon>
        <taxon>Agaricomycetidae</taxon>
        <taxon>Boletales</taxon>
        <taxon>Sclerodermatineae</taxon>
        <taxon>Sclerodermataceae</taxon>
        <taxon>Scleroderma</taxon>
    </lineage>
</organism>
<evidence type="ECO:0000256" key="13">
    <source>
        <dbReference type="RuleBase" id="RU364006"/>
    </source>
</evidence>
<feature type="binding site" evidence="12">
    <location>
        <position position="57"/>
    </location>
    <ligand>
        <name>Zn(2+)</name>
        <dbReference type="ChEBI" id="CHEBI:29105"/>
        <note>catalytic</note>
    </ligand>
</feature>
<dbReference type="GO" id="GO:0042802">
    <property type="term" value="F:identical protein binding"/>
    <property type="evidence" value="ECO:0007669"/>
    <property type="project" value="UniProtKB-ARBA"/>
</dbReference>
<evidence type="ECO:0000256" key="11">
    <source>
        <dbReference type="PIRSR" id="PIRSR606262-2"/>
    </source>
</evidence>
<evidence type="ECO:0000256" key="10">
    <source>
        <dbReference type="PIRSR" id="PIRSR606262-1"/>
    </source>
</evidence>
<evidence type="ECO:0000313" key="16">
    <source>
        <dbReference type="Proteomes" id="UP000053989"/>
    </source>
</evidence>
<dbReference type="Proteomes" id="UP000053989">
    <property type="component" value="Unassembled WGS sequence"/>
</dbReference>
<evidence type="ECO:0000256" key="3">
    <source>
        <dbReference type="ARBA" id="ARBA00006576"/>
    </source>
</evidence>
<dbReference type="GO" id="GO:0005829">
    <property type="term" value="C:cytosol"/>
    <property type="evidence" value="ECO:0007669"/>
    <property type="project" value="TreeGrafter"/>
</dbReference>
<dbReference type="PANTHER" id="PTHR11644:SF2">
    <property type="entry name" value="CYTIDINE DEAMINASE"/>
    <property type="match status" value="1"/>
</dbReference>
<reference evidence="15 16" key="1">
    <citation type="submission" date="2014-04" db="EMBL/GenBank/DDBJ databases">
        <authorList>
            <consortium name="DOE Joint Genome Institute"/>
            <person name="Kuo A."/>
            <person name="Kohler A."/>
            <person name="Nagy L.G."/>
            <person name="Floudas D."/>
            <person name="Copeland A."/>
            <person name="Barry K.W."/>
            <person name="Cichocki N."/>
            <person name="Veneault-Fourrey C."/>
            <person name="LaButti K."/>
            <person name="Lindquist E.A."/>
            <person name="Lipzen A."/>
            <person name="Lundell T."/>
            <person name="Morin E."/>
            <person name="Murat C."/>
            <person name="Sun H."/>
            <person name="Tunlid A."/>
            <person name="Henrissat B."/>
            <person name="Grigoriev I.V."/>
            <person name="Hibbett D.S."/>
            <person name="Martin F."/>
            <person name="Nordberg H.P."/>
            <person name="Cantor M.N."/>
            <person name="Hua S.X."/>
        </authorList>
    </citation>
    <scope>NUCLEOTIDE SEQUENCE [LARGE SCALE GENOMIC DNA]</scope>
    <source>
        <strain evidence="15 16">Foug A</strain>
    </source>
</reference>
<name>A0A0C3AB70_9AGAM</name>
<evidence type="ECO:0000256" key="4">
    <source>
        <dbReference type="ARBA" id="ARBA00012783"/>
    </source>
</evidence>
<proteinExistence type="inferred from homology"/>
<dbReference type="GO" id="GO:0055086">
    <property type="term" value="P:nucleobase-containing small molecule metabolic process"/>
    <property type="evidence" value="ECO:0007669"/>
    <property type="project" value="UniProtKB-ARBA"/>
</dbReference>
<dbReference type="NCBIfam" id="TIGR01354">
    <property type="entry name" value="cyt_deam_tetra"/>
    <property type="match status" value="1"/>
</dbReference>
<evidence type="ECO:0000256" key="7">
    <source>
        <dbReference type="ARBA" id="ARBA00022833"/>
    </source>
</evidence>
<dbReference type="InterPro" id="IPR050202">
    <property type="entry name" value="Cyt/Deoxycyt_deaminase"/>
</dbReference>
<keyword evidence="5 12" id="KW-0479">Metal-binding</keyword>
<dbReference type="Gene3D" id="3.40.140.10">
    <property type="entry name" value="Cytidine Deaminase, domain 2"/>
    <property type="match status" value="1"/>
</dbReference>
<feature type="binding site" evidence="12">
    <location>
        <position position="93"/>
    </location>
    <ligand>
        <name>Zn(2+)</name>
        <dbReference type="ChEBI" id="CHEBI:29105"/>
        <note>catalytic</note>
    </ligand>
</feature>
<feature type="active site" description="Proton donor" evidence="10">
    <location>
        <position position="59"/>
    </location>
</feature>
<dbReference type="NCBIfam" id="NF004064">
    <property type="entry name" value="PRK05578.1"/>
    <property type="match status" value="1"/>
</dbReference>